<evidence type="ECO:0000313" key="3">
    <source>
        <dbReference type="Proteomes" id="UP000315289"/>
    </source>
</evidence>
<keyword evidence="1" id="KW-1133">Transmembrane helix</keyword>
<dbReference type="Proteomes" id="UP000315289">
    <property type="component" value="Unassembled WGS sequence"/>
</dbReference>
<dbReference type="AlphaFoldDB" id="A0A557SVX3"/>
<comment type="caution">
    <text evidence="2">The sequence shown here is derived from an EMBL/GenBank/DDBJ whole genome shotgun (WGS) entry which is preliminary data.</text>
</comment>
<keyword evidence="1" id="KW-0472">Membrane</keyword>
<proteinExistence type="predicted"/>
<keyword evidence="3" id="KW-1185">Reference proteome</keyword>
<gene>
    <name evidence="2" type="ORF">NARC_60142</name>
</gene>
<reference evidence="2 3" key="1">
    <citation type="journal article" date="2019" name="Front. Microbiol.">
        <title>Ammonia Oxidation by the Arctic Terrestrial Thaumarchaeote Candidatus Nitrosocosmicus arcticus Is Stimulated by Increasing Temperatures.</title>
        <authorList>
            <person name="Alves R.J.E."/>
            <person name="Kerou M."/>
            <person name="Zappe A."/>
            <person name="Bittner R."/>
            <person name="Abby S.S."/>
            <person name="Schmidt H.A."/>
            <person name="Pfeifer K."/>
            <person name="Schleper C."/>
        </authorList>
    </citation>
    <scope>NUCLEOTIDE SEQUENCE [LARGE SCALE GENOMIC DNA]</scope>
    <source>
        <strain evidence="2 3">Kfb</strain>
    </source>
</reference>
<protein>
    <submittedName>
        <fullName evidence="2">Uncharacterized protein</fullName>
    </submittedName>
</protein>
<evidence type="ECO:0000313" key="2">
    <source>
        <dbReference type="EMBL" id="TVP40755.1"/>
    </source>
</evidence>
<accession>A0A557SVX3</accession>
<keyword evidence="1" id="KW-0812">Transmembrane</keyword>
<sequence>MAAILAEHFDMGHHLKNKYCTIIMTFKMKTKPILMDIKYVIIFSLFFNILALSIFVPKSQYLAYSQPGNNSSTSSNVWTSERNNLNITMTLMPQVPIIDQKIKILFDVRTLNDSSEFEGLKAKVTLTDHDSRLYKFENKIIPIYDGKFSVEYIFPDDGQHRILLQLYKNTTPFTVGSFDIFIPHSSKQPPPNANKDFFTQFFDNFFN</sequence>
<evidence type="ECO:0000256" key="1">
    <source>
        <dbReference type="SAM" id="Phobius"/>
    </source>
</evidence>
<name>A0A557SVX3_9ARCH</name>
<organism evidence="2 3">
    <name type="scientific">Candidatus Nitrosocosmicus arcticus</name>
    <dbReference type="NCBI Taxonomy" id="2035267"/>
    <lineage>
        <taxon>Archaea</taxon>
        <taxon>Nitrososphaerota</taxon>
        <taxon>Nitrososphaeria</taxon>
        <taxon>Nitrososphaerales</taxon>
        <taxon>Nitrososphaeraceae</taxon>
        <taxon>Candidatus Nitrosocosmicus</taxon>
    </lineage>
</organism>
<feature type="transmembrane region" description="Helical" evidence="1">
    <location>
        <begin position="37"/>
        <end position="56"/>
    </location>
</feature>
<dbReference type="EMBL" id="VOAH01000006">
    <property type="protein sequence ID" value="TVP40755.1"/>
    <property type="molecule type" value="Genomic_DNA"/>
</dbReference>